<gene>
    <name evidence="8" type="ORF">STAS_05884</name>
</gene>
<dbReference type="Pfam" id="PF03936">
    <property type="entry name" value="Terpene_synth_C"/>
    <property type="match status" value="1"/>
</dbReference>
<dbReference type="SFLD" id="SFLDS00005">
    <property type="entry name" value="Isoprenoid_Synthase_Type_I"/>
    <property type="match status" value="1"/>
</dbReference>
<evidence type="ECO:0000256" key="4">
    <source>
        <dbReference type="ARBA" id="ARBA00022842"/>
    </source>
</evidence>
<name>A0A5A7PBC9_STRAF</name>
<dbReference type="FunFam" id="1.50.10.130:FF:000001">
    <property type="entry name" value="Isoprene synthase, chloroplastic"/>
    <property type="match status" value="1"/>
</dbReference>
<dbReference type="InterPro" id="IPR008949">
    <property type="entry name" value="Isoprenoid_synthase_dom_sf"/>
</dbReference>
<reference evidence="9" key="1">
    <citation type="journal article" date="2019" name="Curr. Biol.">
        <title>Genome Sequence of Striga asiatica Provides Insight into the Evolution of Plant Parasitism.</title>
        <authorList>
            <person name="Yoshida S."/>
            <person name="Kim S."/>
            <person name="Wafula E.K."/>
            <person name="Tanskanen J."/>
            <person name="Kim Y.M."/>
            <person name="Honaas L."/>
            <person name="Yang Z."/>
            <person name="Spallek T."/>
            <person name="Conn C.E."/>
            <person name="Ichihashi Y."/>
            <person name="Cheong K."/>
            <person name="Cui S."/>
            <person name="Der J.P."/>
            <person name="Gundlach H."/>
            <person name="Jiao Y."/>
            <person name="Hori C."/>
            <person name="Ishida J.K."/>
            <person name="Kasahara H."/>
            <person name="Kiba T."/>
            <person name="Kim M.S."/>
            <person name="Koo N."/>
            <person name="Laohavisit A."/>
            <person name="Lee Y.H."/>
            <person name="Lumba S."/>
            <person name="McCourt P."/>
            <person name="Mortimer J.C."/>
            <person name="Mutuku J.M."/>
            <person name="Nomura T."/>
            <person name="Sasaki-Sekimoto Y."/>
            <person name="Seto Y."/>
            <person name="Wang Y."/>
            <person name="Wakatake T."/>
            <person name="Sakakibara H."/>
            <person name="Demura T."/>
            <person name="Yamaguchi S."/>
            <person name="Yoneyama K."/>
            <person name="Manabe R.I."/>
            <person name="Nelson D.C."/>
            <person name="Schulman A.H."/>
            <person name="Timko M.P."/>
            <person name="dePamphilis C.W."/>
            <person name="Choi D."/>
            <person name="Shirasu K."/>
        </authorList>
    </citation>
    <scope>NUCLEOTIDE SEQUENCE [LARGE SCALE GENOMIC DNA]</scope>
    <source>
        <strain evidence="9">cv. UVA1</strain>
    </source>
</reference>
<evidence type="ECO:0000256" key="3">
    <source>
        <dbReference type="ARBA" id="ARBA00022723"/>
    </source>
</evidence>
<comment type="caution">
    <text evidence="8">The sequence shown here is derived from an EMBL/GenBank/DDBJ whole genome shotgun (WGS) entry which is preliminary data.</text>
</comment>
<proteinExistence type="predicted"/>
<keyword evidence="5" id="KW-0456">Lyase</keyword>
<keyword evidence="4" id="KW-0460">Magnesium</keyword>
<dbReference type="OrthoDB" id="876093at2759"/>
<dbReference type="SFLD" id="SFLDG01019">
    <property type="entry name" value="Terpene_Cyclase_Like_1_C_Termi"/>
    <property type="match status" value="1"/>
</dbReference>
<dbReference type="PANTHER" id="PTHR31225">
    <property type="entry name" value="OS04G0344100 PROTEIN-RELATED"/>
    <property type="match status" value="1"/>
</dbReference>
<comment type="pathway">
    <text evidence="2">Secondary metabolite biosynthesis; terpenoid biosynthesis.</text>
</comment>
<evidence type="ECO:0000313" key="9">
    <source>
        <dbReference type="Proteomes" id="UP000325081"/>
    </source>
</evidence>
<evidence type="ECO:0000259" key="7">
    <source>
        <dbReference type="Pfam" id="PF03936"/>
    </source>
</evidence>
<dbReference type="Proteomes" id="UP000325081">
    <property type="component" value="Unassembled WGS sequence"/>
</dbReference>
<evidence type="ECO:0000256" key="2">
    <source>
        <dbReference type="ARBA" id="ARBA00004721"/>
    </source>
</evidence>
<dbReference type="AlphaFoldDB" id="A0A5A7PBC9"/>
<dbReference type="Gene3D" id="1.50.10.130">
    <property type="entry name" value="Terpene synthase, N-terminal domain"/>
    <property type="match status" value="1"/>
</dbReference>
<dbReference type="FunFam" id="1.10.600.10:FF:000007">
    <property type="entry name" value="Isoprene synthase, chloroplastic"/>
    <property type="match status" value="1"/>
</dbReference>
<dbReference type="GO" id="GO:0000287">
    <property type="term" value="F:magnesium ion binding"/>
    <property type="evidence" value="ECO:0007669"/>
    <property type="project" value="InterPro"/>
</dbReference>
<evidence type="ECO:0000256" key="1">
    <source>
        <dbReference type="ARBA" id="ARBA00001946"/>
    </source>
</evidence>
<feature type="domain" description="Terpene synthase metal-binding" evidence="7">
    <location>
        <begin position="262"/>
        <end position="496"/>
    </location>
</feature>
<organism evidence="8 9">
    <name type="scientific">Striga asiatica</name>
    <name type="common">Asiatic witchweed</name>
    <name type="synonym">Buchnera asiatica</name>
    <dbReference type="NCBI Taxonomy" id="4170"/>
    <lineage>
        <taxon>Eukaryota</taxon>
        <taxon>Viridiplantae</taxon>
        <taxon>Streptophyta</taxon>
        <taxon>Embryophyta</taxon>
        <taxon>Tracheophyta</taxon>
        <taxon>Spermatophyta</taxon>
        <taxon>Magnoliopsida</taxon>
        <taxon>eudicotyledons</taxon>
        <taxon>Gunneridae</taxon>
        <taxon>Pentapetalae</taxon>
        <taxon>asterids</taxon>
        <taxon>lamiids</taxon>
        <taxon>Lamiales</taxon>
        <taxon>Orobanchaceae</taxon>
        <taxon>Buchnereae</taxon>
        <taxon>Striga</taxon>
    </lineage>
</organism>
<dbReference type="EMBL" id="BKCP01004294">
    <property type="protein sequence ID" value="GER29982.1"/>
    <property type="molecule type" value="Genomic_DNA"/>
</dbReference>
<dbReference type="InterPro" id="IPR044814">
    <property type="entry name" value="Terpene_cyclase_plant_C1"/>
</dbReference>
<dbReference type="SUPFAM" id="SSF48239">
    <property type="entry name" value="Terpenoid cyclases/Protein prenyltransferases"/>
    <property type="match status" value="1"/>
</dbReference>
<dbReference type="InterPro" id="IPR001906">
    <property type="entry name" value="Terpene_synth_N"/>
</dbReference>
<dbReference type="InterPro" id="IPR036965">
    <property type="entry name" value="Terpene_synth_N_sf"/>
</dbReference>
<dbReference type="Pfam" id="PF01397">
    <property type="entry name" value="Terpene_synth"/>
    <property type="match status" value="1"/>
</dbReference>
<dbReference type="PANTHER" id="PTHR31225:SF253">
    <property type="entry name" value="SESQUITERPENE SYNTHASE 31"/>
    <property type="match status" value="1"/>
</dbReference>
<evidence type="ECO:0000313" key="8">
    <source>
        <dbReference type="EMBL" id="GER29982.1"/>
    </source>
</evidence>
<keyword evidence="3" id="KW-0479">Metal-binding</keyword>
<evidence type="ECO:0000259" key="6">
    <source>
        <dbReference type="Pfam" id="PF01397"/>
    </source>
</evidence>
<dbReference type="InterPro" id="IPR008930">
    <property type="entry name" value="Terpenoid_cyclase/PrenylTrfase"/>
</dbReference>
<dbReference type="InterPro" id="IPR050148">
    <property type="entry name" value="Terpene_synthase-like"/>
</dbReference>
<feature type="domain" description="Terpene synthase N-terminal" evidence="6">
    <location>
        <begin position="28"/>
        <end position="202"/>
    </location>
</feature>
<dbReference type="GO" id="GO:0010333">
    <property type="term" value="F:terpene synthase activity"/>
    <property type="evidence" value="ECO:0007669"/>
    <property type="project" value="InterPro"/>
</dbReference>
<accession>A0A5A7PBC9</accession>
<sequence>MAATDIYAPPSSWPNGRPPVGFCTKSTWGDTFASSALNHQTQENYEKDIAELKEEARSMLIDAKGKTISERLALIDTLERLGVGYHFEQEIEEQLDDIMSKFNSNNEDYDLCTSAHFFRLLRQHRRFVSCEVFDKFVEKDNNKFKEGLGNDGKGLLSLYEAAHLRIRGEEILDEAVSFTVRHLKHTVQSLEPALQAQVKKALERPLQRGIPRMEARHYISSYEKDELRNEQLLKLAKLDFNYVQNIYKDELYQLTKWWDELNPHMPYARNRLVEAHLWSVSSNFEPQYSLARVIGTKFIQMLTVLDDTYDNYATVEEGEIFAEVVERWNIDEMDGLPDYMKPLYRFILKLFDQYEADAAEQGKQPFALSYAKQTVEEICRAYTQGLKYTMGGPMDSFEDFVVNSVVASIMYVSCAAAIPGLKMVSKETIEWLKSEPKIIRAAAMVCRYLDDLGSQERESQQGTLLTGLDFYVRHHGGSIQEARDKFVELAEDEWKDLNAEWIRDVKSEVPREMVEVILGYARASDVFYRHSRDGYAKSHNMTPEVDALFMEPMAF</sequence>
<protein>
    <submittedName>
        <fullName evidence="8">Cadinol synthase</fullName>
    </submittedName>
</protein>
<evidence type="ECO:0000256" key="5">
    <source>
        <dbReference type="ARBA" id="ARBA00023239"/>
    </source>
</evidence>
<dbReference type="Gene3D" id="1.10.600.10">
    <property type="entry name" value="Farnesyl Diphosphate Synthase"/>
    <property type="match status" value="1"/>
</dbReference>
<comment type="cofactor">
    <cofactor evidence="1">
        <name>Mg(2+)</name>
        <dbReference type="ChEBI" id="CHEBI:18420"/>
    </cofactor>
</comment>
<dbReference type="InterPro" id="IPR034741">
    <property type="entry name" value="Terpene_cyclase-like_1_C"/>
</dbReference>
<dbReference type="GO" id="GO:0016102">
    <property type="term" value="P:diterpenoid biosynthetic process"/>
    <property type="evidence" value="ECO:0007669"/>
    <property type="project" value="InterPro"/>
</dbReference>
<keyword evidence="9" id="KW-1185">Reference proteome</keyword>
<dbReference type="InterPro" id="IPR005630">
    <property type="entry name" value="Terpene_synthase_metal-bd"/>
</dbReference>
<dbReference type="SUPFAM" id="SSF48576">
    <property type="entry name" value="Terpenoid synthases"/>
    <property type="match status" value="1"/>
</dbReference>
<dbReference type="CDD" id="cd00684">
    <property type="entry name" value="Terpene_cyclase_plant_C1"/>
    <property type="match status" value="1"/>
</dbReference>